<evidence type="ECO:0000256" key="1">
    <source>
        <dbReference type="SAM" id="MobiDB-lite"/>
    </source>
</evidence>
<comment type="caution">
    <text evidence="2">The sequence shown here is derived from an EMBL/GenBank/DDBJ whole genome shotgun (WGS) entry which is preliminary data.</text>
</comment>
<protein>
    <submittedName>
        <fullName evidence="2">Uncharacterized protein</fullName>
    </submittedName>
</protein>
<feature type="compositionally biased region" description="Polar residues" evidence="1">
    <location>
        <begin position="108"/>
        <end position="122"/>
    </location>
</feature>
<reference evidence="2" key="1">
    <citation type="submission" date="2020-08" db="EMBL/GenBank/DDBJ databases">
        <title>Multicomponent nature underlies the extraordinary mechanical properties of spider dragline silk.</title>
        <authorList>
            <person name="Kono N."/>
            <person name="Nakamura H."/>
            <person name="Mori M."/>
            <person name="Yoshida Y."/>
            <person name="Ohtoshi R."/>
            <person name="Malay A.D."/>
            <person name="Moran D.A.P."/>
            <person name="Tomita M."/>
            <person name="Numata K."/>
            <person name="Arakawa K."/>
        </authorList>
    </citation>
    <scope>NUCLEOTIDE SEQUENCE</scope>
</reference>
<feature type="compositionally biased region" description="Basic and acidic residues" evidence="1">
    <location>
        <begin position="75"/>
        <end position="100"/>
    </location>
</feature>
<keyword evidence="3" id="KW-1185">Reference proteome</keyword>
<dbReference type="EMBL" id="BMAW01030898">
    <property type="protein sequence ID" value="GFU18589.1"/>
    <property type="molecule type" value="Genomic_DNA"/>
</dbReference>
<organism evidence="2 3">
    <name type="scientific">Nephila pilipes</name>
    <name type="common">Giant wood spider</name>
    <name type="synonym">Nephila maculata</name>
    <dbReference type="NCBI Taxonomy" id="299642"/>
    <lineage>
        <taxon>Eukaryota</taxon>
        <taxon>Metazoa</taxon>
        <taxon>Ecdysozoa</taxon>
        <taxon>Arthropoda</taxon>
        <taxon>Chelicerata</taxon>
        <taxon>Arachnida</taxon>
        <taxon>Araneae</taxon>
        <taxon>Araneomorphae</taxon>
        <taxon>Entelegynae</taxon>
        <taxon>Araneoidea</taxon>
        <taxon>Nephilidae</taxon>
        <taxon>Nephila</taxon>
    </lineage>
</organism>
<name>A0A8X6QC57_NEPPI</name>
<sequence>MKDENSKEDLQYVATEMGIKKVSSMTTLNLKKAISSMKNYEKECIKTIFAAAKESEKRMEESEYKRKEELQICHEKQRERRRPEELVTQEGNEKVEEMQFHDSLAPKVTQTPRANDGQTALK</sequence>
<evidence type="ECO:0000313" key="2">
    <source>
        <dbReference type="EMBL" id="GFU18589.1"/>
    </source>
</evidence>
<feature type="region of interest" description="Disordered" evidence="1">
    <location>
        <begin position="75"/>
        <end position="122"/>
    </location>
</feature>
<accession>A0A8X6QC57</accession>
<gene>
    <name evidence="2" type="ORF">NPIL_372621</name>
</gene>
<dbReference type="Proteomes" id="UP000887013">
    <property type="component" value="Unassembled WGS sequence"/>
</dbReference>
<dbReference type="AlphaFoldDB" id="A0A8X6QC57"/>
<evidence type="ECO:0000313" key="3">
    <source>
        <dbReference type="Proteomes" id="UP000887013"/>
    </source>
</evidence>
<proteinExistence type="predicted"/>